<dbReference type="Gene3D" id="1.10.10.10">
    <property type="entry name" value="Winged helix-like DNA-binding domain superfamily/Winged helix DNA-binding domain"/>
    <property type="match status" value="1"/>
</dbReference>
<dbReference type="SMART" id="SM00347">
    <property type="entry name" value="HTH_MARR"/>
    <property type="match status" value="1"/>
</dbReference>
<evidence type="ECO:0000313" key="6">
    <source>
        <dbReference type="EMBL" id="EER73914.1"/>
    </source>
</evidence>
<evidence type="ECO:0000256" key="2">
    <source>
        <dbReference type="ARBA" id="ARBA00023125"/>
    </source>
</evidence>
<comment type="caution">
    <text evidence="6">The sequence shown here is derived from an EMBL/GenBank/DDBJ whole genome shotgun (WGS) entry which is preliminary data.</text>
</comment>
<dbReference type="InterPro" id="IPR036388">
    <property type="entry name" value="WH-like_DNA-bd_sf"/>
</dbReference>
<feature type="region of interest" description="Disordered" evidence="4">
    <location>
        <begin position="181"/>
        <end position="202"/>
    </location>
</feature>
<dbReference type="InterPro" id="IPR011991">
    <property type="entry name" value="ArsR-like_HTH"/>
</dbReference>
<dbReference type="GO" id="GO:0003677">
    <property type="term" value="F:DNA binding"/>
    <property type="evidence" value="ECO:0007669"/>
    <property type="project" value="UniProtKB-KW"/>
</dbReference>
<feature type="compositionally biased region" description="Basic residues" evidence="4">
    <location>
        <begin position="181"/>
        <end position="191"/>
    </location>
</feature>
<organism evidence="6 7">
    <name type="scientific">Weissella paramesenteroides ATCC 33313</name>
    <dbReference type="NCBI Taxonomy" id="585506"/>
    <lineage>
        <taxon>Bacteria</taxon>
        <taxon>Bacillati</taxon>
        <taxon>Bacillota</taxon>
        <taxon>Bacilli</taxon>
        <taxon>Lactobacillales</taxon>
        <taxon>Lactobacillaceae</taxon>
        <taxon>Weissella</taxon>
    </lineage>
</organism>
<dbReference type="PANTHER" id="PTHR42756">
    <property type="entry name" value="TRANSCRIPTIONAL REGULATOR, MARR"/>
    <property type="match status" value="1"/>
</dbReference>
<dbReference type="PANTHER" id="PTHR42756:SF1">
    <property type="entry name" value="TRANSCRIPTIONAL REPRESSOR OF EMRAB OPERON"/>
    <property type="match status" value="1"/>
</dbReference>
<dbReference type="OrthoDB" id="3242809at2"/>
<keyword evidence="2" id="KW-0238">DNA-binding</keyword>
<evidence type="ECO:0000313" key="7">
    <source>
        <dbReference type="Proteomes" id="UP000004528"/>
    </source>
</evidence>
<dbReference type="GO" id="GO:0003700">
    <property type="term" value="F:DNA-binding transcription factor activity"/>
    <property type="evidence" value="ECO:0007669"/>
    <property type="project" value="InterPro"/>
</dbReference>
<gene>
    <name evidence="6" type="ORF">HMPREF0877_1953</name>
</gene>
<name>C5RDA7_WEIPA</name>
<keyword evidence="1" id="KW-0805">Transcription regulation</keyword>
<feature type="domain" description="HTH marR-type" evidence="5">
    <location>
        <begin position="1"/>
        <end position="137"/>
    </location>
</feature>
<dbReference type="PROSITE" id="PS50995">
    <property type="entry name" value="HTH_MARR_2"/>
    <property type="match status" value="1"/>
</dbReference>
<dbReference type="CDD" id="cd00090">
    <property type="entry name" value="HTH_ARSR"/>
    <property type="match status" value="1"/>
</dbReference>
<dbReference type="eggNOG" id="COG1846">
    <property type="taxonomic scope" value="Bacteria"/>
</dbReference>
<evidence type="ECO:0000256" key="1">
    <source>
        <dbReference type="ARBA" id="ARBA00023015"/>
    </source>
</evidence>
<dbReference type="EMBL" id="ACKU01000036">
    <property type="protein sequence ID" value="EER73914.1"/>
    <property type="molecule type" value="Genomic_DNA"/>
</dbReference>
<dbReference type="InterPro" id="IPR000835">
    <property type="entry name" value="HTH_MarR-typ"/>
</dbReference>
<dbReference type="InterPro" id="IPR036390">
    <property type="entry name" value="WH_DNA-bd_sf"/>
</dbReference>
<proteinExistence type="predicted"/>
<evidence type="ECO:0000256" key="4">
    <source>
        <dbReference type="SAM" id="MobiDB-lite"/>
    </source>
</evidence>
<dbReference type="STRING" id="585506.HMPREF0877_1953"/>
<dbReference type="AlphaFoldDB" id="C5RDA7"/>
<reference evidence="6 7" key="1">
    <citation type="submission" date="2009-04" db="EMBL/GenBank/DDBJ databases">
        <authorList>
            <person name="Qin X."/>
            <person name="Bachman B."/>
            <person name="Battles P."/>
            <person name="Bell A."/>
            <person name="Bess C."/>
            <person name="Bickham C."/>
            <person name="Chaboub L."/>
            <person name="Chen D."/>
            <person name="Coyle M."/>
            <person name="Deiros D.R."/>
            <person name="Dinh H."/>
            <person name="Forbes L."/>
            <person name="Fowler G."/>
            <person name="Francisco L."/>
            <person name="Fu Q."/>
            <person name="Gubbala S."/>
            <person name="Hale W."/>
            <person name="Han Y."/>
            <person name="Hemphill L."/>
            <person name="Highlander S.K."/>
            <person name="Hirani K."/>
            <person name="Hogues M."/>
            <person name="Jackson L."/>
            <person name="Jakkamsetti A."/>
            <person name="Javaid M."/>
            <person name="Jiang H."/>
            <person name="Korchina V."/>
            <person name="Kovar C."/>
            <person name="Lara F."/>
            <person name="Lee S."/>
            <person name="Mata R."/>
            <person name="Mathew T."/>
            <person name="Moen C."/>
            <person name="Morales K."/>
            <person name="Munidasa M."/>
            <person name="Nazareth L."/>
            <person name="Ngo R."/>
            <person name="Nguyen L."/>
            <person name="Okwuonu G."/>
            <person name="Ongeri F."/>
            <person name="Patil S."/>
            <person name="Petrosino J."/>
            <person name="Pham C."/>
            <person name="Pham P."/>
            <person name="Pu L.-L."/>
            <person name="Puazo M."/>
            <person name="Raj R."/>
            <person name="Reid J."/>
            <person name="Rouhana J."/>
            <person name="Saada N."/>
            <person name="Shang Y."/>
            <person name="Simmons D."/>
            <person name="Thornton R."/>
            <person name="Warren J."/>
            <person name="Weissenberger G."/>
            <person name="Zhang J."/>
            <person name="Zhang L."/>
            <person name="Zhou C."/>
            <person name="Zhu D."/>
            <person name="Muzny D."/>
            <person name="Worley K."/>
            <person name="Gibbs R."/>
        </authorList>
    </citation>
    <scope>NUCLEOTIDE SEQUENCE [LARGE SCALE GENOMIC DNA]</scope>
    <source>
        <strain evidence="6 7">ATCC 33313</strain>
    </source>
</reference>
<dbReference type="PRINTS" id="PR00598">
    <property type="entry name" value="HTHMARR"/>
</dbReference>
<evidence type="ECO:0000256" key="3">
    <source>
        <dbReference type="ARBA" id="ARBA00023163"/>
    </source>
</evidence>
<keyword evidence="3" id="KW-0804">Transcription</keyword>
<dbReference type="Pfam" id="PF01047">
    <property type="entry name" value="MarR"/>
    <property type="match status" value="1"/>
</dbReference>
<dbReference type="HOGENOM" id="CLU_116692_0_0_9"/>
<protein>
    <submittedName>
        <fullName evidence="6">Transcriptional regulator, MarR family</fullName>
    </submittedName>
</protein>
<keyword evidence="7" id="KW-1185">Reference proteome</keyword>
<dbReference type="SUPFAM" id="SSF46785">
    <property type="entry name" value="Winged helix' DNA-binding domain"/>
    <property type="match status" value="1"/>
</dbReference>
<sequence>MEDIMKKETIIKNILTIAHQPYVVFSTKIDTRNDKSIETLKILSTTENITASYLSEKFDIKPSSVSQIVKKLEDSGMVTREKSGTDSRINYLKLTDKGRESLIESDATGQSLQDALFKDFTDDELTNFDSYLTRLIDNISNDDFKKQLHDVFSDDERWNHFDRMSARFERERSRMLDAEHAHRHGHPHHFHGGFGDGQRPHF</sequence>
<accession>C5RDA7</accession>
<evidence type="ECO:0000259" key="5">
    <source>
        <dbReference type="PROSITE" id="PS50995"/>
    </source>
</evidence>
<dbReference type="Proteomes" id="UP000004528">
    <property type="component" value="Unassembled WGS sequence"/>
</dbReference>